<proteinExistence type="predicted"/>
<dbReference type="EMBL" id="LSDG01000040">
    <property type="protein sequence ID" value="KXB65592.1"/>
    <property type="molecule type" value="Genomic_DNA"/>
</dbReference>
<accession>A0A134ACZ2</accession>
<evidence type="ECO:0000313" key="2">
    <source>
        <dbReference type="Proteomes" id="UP000070442"/>
    </source>
</evidence>
<name>A0A134ACZ2_9FIRM</name>
<sequence length="130" mass="14342">MPADIQLSGMVVSLVNALAAAGRIIIPVQAEYLAAKGLEQLLQCETQIQKYIRLTELIPELLNMGDEKKIAFNPAYELSFLKPEEQQVLLVAIDYKQATPFSLRPSALKSLAGMGNSPANPSCRLCRRKR</sequence>
<dbReference type="Gene3D" id="1.10.10.2830">
    <property type="match status" value="1"/>
</dbReference>
<gene>
    <name evidence="1" type="ORF">HMPREF1863_01318</name>
</gene>
<keyword evidence="2" id="KW-1185">Reference proteome</keyword>
<protein>
    <submittedName>
        <fullName evidence="1">Uncharacterized protein</fullName>
    </submittedName>
</protein>
<dbReference type="PATRIC" id="fig|755172.3.peg.1281"/>
<evidence type="ECO:0000313" key="1">
    <source>
        <dbReference type="EMBL" id="KXB65592.1"/>
    </source>
</evidence>
<dbReference type="AlphaFoldDB" id="A0A134ACZ2"/>
<dbReference type="Proteomes" id="UP000070442">
    <property type="component" value="Unassembled WGS sequence"/>
</dbReference>
<comment type="caution">
    <text evidence="1">The sequence shown here is derived from an EMBL/GenBank/DDBJ whole genome shotgun (WGS) entry which is preliminary data.</text>
</comment>
<dbReference type="SUPFAM" id="SSF109709">
    <property type="entry name" value="KorB DNA-binding domain-like"/>
    <property type="match status" value="1"/>
</dbReference>
<organism evidence="1 2">
    <name type="scientific">Aedoeadaptatus coxii</name>
    <dbReference type="NCBI Taxonomy" id="755172"/>
    <lineage>
        <taxon>Bacteria</taxon>
        <taxon>Bacillati</taxon>
        <taxon>Bacillota</taxon>
        <taxon>Tissierellia</taxon>
        <taxon>Tissierellales</taxon>
        <taxon>Peptoniphilaceae</taxon>
        <taxon>Aedoeadaptatus</taxon>
    </lineage>
</organism>
<reference evidence="2" key="1">
    <citation type="submission" date="2016-01" db="EMBL/GenBank/DDBJ databases">
        <authorList>
            <person name="Mitreva M."/>
            <person name="Pepin K.H."/>
            <person name="Mihindukulasuriya K.A."/>
            <person name="Fulton R."/>
            <person name="Fronick C."/>
            <person name="O'Laughlin M."/>
            <person name="Miner T."/>
            <person name="Herter B."/>
            <person name="Rosa B.A."/>
            <person name="Cordes M."/>
            <person name="Tomlinson C."/>
            <person name="Wollam A."/>
            <person name="Palsikar V.B."/>
            <person name="Mardis E.R."/>
            <person name="Wilson R.K."/>
        </authorList>
    </citation>
    <scope>NUCLEOTIDE SEQUENCE [LARGE SCALE GENOMIC DNA]</scope>
    <source>
        <strain evidence="2">DNF00729</strain>
    </source>
</reference>
<dbReference type="STRING" id="755172.HMPREF1863_01318"/>